<dbReference type="EMBL" id="CAJFCJ010000007">
    <property type="protein sequence ID" value="CAD5116793.1"/>
    <property type="molecule type" value="Genomic_DNA"/>
</dbReference>
<proteinExistence type="predicted"/>
<feature type="compositionally biased region" description="Low complexity" evidence="1">
    <location>
        <begin position="308"/>
        <end position="319"/>
    </location>
</feature>
<comment type="caution">
    <text evidence="2">The sequence shown here is derived from an EMBL/GenBank/DDBJ whole genome shotgun (WGS) entry which is preliminary data.</text>
</comment>
<feature type="region of interest" description="Disordered" evidence="1">
    <location>
        <begin position="289"/>
        <end position="328"/>
    </location>
</feature>
<evidence type="ECO:0000313" key="3">
    <source>
        <dbReference type="Proteomes" id="UP000549394"/>
    </source>
</evidence>
<feature type="compositionally biased region" description="Basic and acidic residues" evidence="1">
    <location>
        <begin position="289"/>
        <end position="307"/>
    </location>
</feature>
<reference evidence="2 3" key="1">
    <citation type="submission" date="2020-08" db="EMBL/GenBank/DDBJ databases">
        <authorList>
            <person name="Hejnol A."/>
        </authorList>
    </citation>
    <scope>NUCLEOTIDE SEQUENCE [LARGE SCALE GENOMIC DNA]</scope>
</reference>
<name>A0A7I8VQB5_9ANNE</name>
<dbReference type="Proteomes" id="UP000549394">
    <property type="component" value="Unassembled WGS sequence"/>
</dbReference>
<keyword evidence="3" id="KW-1185">Reference proteome</keyword>
<evidence type="ECO:0000313" key="2">
    <source>
        <dbReference type="EMBL" id="CAD5116793.1"/>
    </source>
</evidence>
<accession>A0A7I8VQB5</accession>
<dbReference type="AlphaFoldDB" id="A0A7I8VQB5"/>
<organism evidence="2 3">
    <name type="scientific">Dimorphilus gyrociliatus</name>
    <dbReference type="NCBI Taxonomy" id="2664684"/>
    <lineage>
        <taxon>Eukaryota</taxon>
        <taxon>Metazoa</taxon>
        <taxon>Spiralia</taxon>
        <taxon>Lophotrochozoa</taxon>
        <taxon>Annelida</taxon>
        <taxon>Polychaeta</taxon>
        <taxon>Polychaeta incertae sedis</taxon>
        <taxon>Dinophilidae</taxon>
        <taxon>Dimorphilus</taxon>
    </lineage>
</organism>
<feature type="region of interest" description="Disordered" evidence="1">
    <location>
        <begin position="164"/>
        <end position="189"/>
    </location>
</feature>
<gene>
    <name evidence="2" type="ORF">DGYR_LOCUS5387</name>
</gene>
<sequence>MTSSGYLKGSMILSNQTIVPLKLHNDYEKKVKKFENEIKLSVASLKEQQTQANESMMAYSKKLKELRKKKGIDLNEPPTIQLPLHINARKVYSPKQRKLPSIKAEDREKKLLEYSAKYILQNEQDAALALKAEKDARNKMLKPLKKTVTFDNRVEKYVIVDKEKEKPRKEEEELNNDGKNLLRKGTLRGSYLSQTNKPEIISRETVKSKEDRELINEERKLRRERQKQPKLLDDPPLDVDMWLRSKSYSAEKSYIGPDKKEYKVKFASAADLHEMIRYRKMLRRERHLIMSDKSEKEKEKEKEERSGSDSSGFSEPSSSNNDRDERQVETKRLLQEALQTLKSFQKQTRKKLLLPPGNLDSIAEDLPEPPVDKLAKDNYNLINSNLLRRKKRIKNSLNSISEDDQTHLKKPEVLQPKKKDMYISVNSKDKILIPSPPDAPYKKLTRPNRLKFLKASD</sequence>
<feature type="region of interest" description="Disordered" evidence="1">
    <location>
        <begin position="426"/>
        <end position="446"/>
    </location>
</feature>
<evidence type="ECO:0000256" key="1">
    <source>
        <dbReference type="SAM" id="MobiDB-lite"/>
    </source>
</evidence>
<protein>
    <submittedName>
        <fullName evidence="2">DgyrCDS5641</fullName>
    </submittedName>
</protein>